<comment type="caution">
    <text evidence="8">The sequence shown here is derived from an EMBL/GenBank/DDBJ whole genome shotgun (WGS) entry which is preliminary data.</text>
</comment>
<dbReference type="EMBL" id="VSSQ01035923">
    <property type="protein sequence ID" value="MPM88275.1"/>
    <property type="molecule type" value="Genomic_DNA"/>
</dbReference>
<reference evidence="8" key="1">
    <citation type="submission" date="2019-08" db="EMBL/GenBank/DDBJ databases">
        <authorList>
            <person name="Kucharzyk K."/>
            <person name="Murdoch R.W."/>
            <person name="Higgins S."/>
            <person name="Loffler F."/>
        </authorList>
    </citation>
    <scope>NUCLEOTIDE SEQUENCE</scope>
</reference>
<keyword evidence="7" id="KW-0862">Zinc</keyword>
<sequence length="146" mass="17410">MINFFSEGINFKLKNKIACKKWILSTLEEEGIFKNRKFEELSFIFCSDEYLLDMNKKYLSHDYYTDVISFDNSEEKTFSGDIFISVDMVENNAKTYNQRFVDEVHRVMIHGVLHLSGYNDATNSEQEIMRSKEDYYLAKRDFDDNR</sequence>
<evidence type="ECO:0000256" key="4">
    <source>
        <dbReference type="ARBA" id="ARBA00022723"/>
    </source>
</evidence>
<accession>A0A645DGD2</accession>
<dbReference type="PANTHER" id="PTHR46986">
    <property type="entry name" value="ENDORIBONUCLEASE YBEY, CHLOROPLASTIC"/>
    <property type="match status" value="1"/>
</dbReference>
<dbReference type="EC" id="3.1.-.-" evidence="8"/>
<evidence type="ECO:0000256" key="7">
    <source>
        <dbReference type="ARBA" id="ARBA00022833"/>
    </source>
</evidence>
<dbReference type="PANTHER" id="PTHR46986:SF1">
    <property type="entry name" value="ENDORIBONUCLEASE YBEY, CHLOROPLASTIC"/>
    <property type="match status" value="1"/>
</dbReference>
<comment type="similarity">
    <text evidence="2">Belongs to the endoribonuclease YbeY family.</text>
</comment>
<keyword evidence="3" id="KW-0540">Nuclease</keyword>
<keyword evidence="6 8" id="KW-0378">Hydrolase</keyword>
<dbReference type="PROSITE" id="PS01306">
    <property type="entry name" value="UPF0054"/>
    <property type="match status" value="1"/>
</dbReference>
<evidence type="ECO:0000256" key="3">
    <source>
        <dbReference type="ARBA" id="ARBA00022722"/>
    </source>
</evidence>
<dbReference type="SUPFAM" id="SSF55486">
    <property type="entry name" value="Metalloproteases ('zincins'), catalytic domain"/>
    <property type="match status" value="1"/>
</dbReference>
<dbReference type="AlphaFoldDB" id="A0A645DGD2"/>
<protein>
    <submittedName>
        <fullName evidence="8">Endoribonuclease YbeY</fullName>
        <ecNumber evidence="8">3.1.-.-</ecNumber>
    </submittedName>
</protein>
<dbReference type="Gene3D" id="3.40.390.30">
    <property type="entry name" value="Metalloproteases ('zincins'), catalytic domain"/>
    <property type="match status" value="1"/>
</dbReference>
<dbReference type="Pfam" id="PF02130">
    <property type="entry name" value="YbeY"/>
    <property type="match status" value="1"/>
</dbReference>
<evidence type="ECO:0000256" key="1">
    <source>
        <dbReference type="ARBA" id="ARBA00001947"/>
    </source>
</evidence>
<dbReference type="InterPro" id="IPR002036">
    <property type="entry name" value="YbeY"/>
</dbReference>
<evidence type="ECO:0000256" key="5">
    <source>
        <dbReference type="ARBA" id="ARBA00022759"/>
    </source>
</evidence>
<gene>
    <name evidence="8" type="primary">ybeY_36</name>
    <name evidence="8" type="ORF">SDC9_135377</name>
</gene>
<comment type="cofactor">
    <cofactor evidence="1">
        <name>Zn(2+)</name>
        <dbReference type="ChEBI" id="CHEBI:29105"/>
    </cofactor>
</comment>
<dbReference type="InterPro" id="IPR023091">
    <property type="entry name" value="MetalPrtase_cat_dom_sf_prd"/>
</dbReference>
<keyword evidence="5" id="KW-0255">Endonuclease</keyword>
<dbReference type="HAMAP" id="MF_00009">
    <property type="entry name" value="Endoribonucl_YbeY"/>
    <property type="match status" value="1"/>
</dbReference>
<name>A0A645DGD2_9ZZZZ</name>
<evidence type="ECO:0000313" key="8">
    <source>
        <dbReference type="EMBL" id="MPM88275.1"/>
    </source>
</evidence>
<dbReference type="GO" id="GO:0006364">
    <property type="term" value="P:rRNA processing"/>
    <property type="evidence" value="ECO:0007669"/>
    <property type="project" value="InterPro"/>
</dbReference>
<evidence type="ECO:0000256" key="2">
    <source>
        <dbReference type="ARBA" id="ARBA00010875"/>
    </source>
</evidence>
<dbReference type="GO" id="GO:0004222">
    <property type="term" value="F:metalloendopeptidase activity"/>
    <property type="evidence" value="ECO:0007669"/>
    <property type="project" value="InterPro"/>
</dbReference>
<dbReference type="InterPro" id="IPR020549">
    <property type="entry name" value="YbeY_CS"/>
</dbReference>
<dbReference type="GO" id="GO:0004519">
    <property type="term" value="F:endonuclease activity"/>
    <property type="evidence" value="ECO:0007669"/>
    <property type="project" value="UniProtKB-KW"/>
</dbReference>
<dbReference type="NCBIfam" id="TIGR00043">
    <property type="entry name" value="rRNA maturation RNase YbeY"/>
    <property type="match status" value="1"/>
</dbReference>
<dbReference type="GO" id="GO:0046872">
    <property type="term" value="F:metal ion binding"/>
    <property type="evidence" value="ECO:0007669"/>
    <property type="project" value="UniProtKB-KW"/>
</dbReference>
<keyword evidence="4" id="KW-0479">Metal-binding</keyword>
<evidence type="ECO:0000256" key="6">
    <source>
        <dbReference type="ARBA" id="ARBA00022801"/>
    </source>
</evidence>
<organism evidence="8">
    <name type="scientific">bioreactor metagenome</name>
    <dbReference type="NCBI Taxonomy" id="1076179"/>
    <lineage>
        <taxon>unclassified sequences</taxon>
        <taxon>metagenomes</taxon>
        <taxon>ecological metagenomes</taxon>
    </lineage>
</organism>
<proteinExistence type="inferred from homology"/>